<dbReference type="InterPro" id="IPR017969">
    <property type="entry name" value="Heavy-metal-associated_CS"/>
</dbReference>
<evidence type="ECO:0000313" key="17">
    <source>
        <dbReference type="Proteomes" id="UP000736328"/>
    </source>
</evidence>
<dbReference type="SUPFAM" id="SSF55008">
    <property type="entry name" value="HMA, heavy metal-associated domain"/>
    <property type="match status" value="1"/>
</dbReference>
<keyword evidence="13 14" id="KW-0472">Membrane</keyword>
<dbReference type="FunFam" id="2.70.150.10:FF:000020">
    <property type="entry name" value="Copper-exporting P-type ATPase A"/>
    <property type="match status" value="1"/>
</dbReference>
<name>A0A933ICC1_UNCT6</name>
<dbReference type="Gene3D" id="2.70.150.10">
    <property type="entry name" value="Calcium-transporting ATPase, cytoplasmic transduction domain A"/>
    <property type="match status" value="1"/>
</dbReference>
<dbReference type="EMBL" id="JACQXR010000163">
    <property type="protein sequence ID" value="MBI4727845.1"/>
    <property type="molecule type" value="Genomic_DNA"/>
</dbReference>
<sequence length="745" mass="79749">MNMKKIEIPVSGMHCASCVNNVEQYLKRMKGVRSAAVNLATEKAAIEYDPDLITVPEILQVVRAAGYEVPGTQAGTEGPLPSPAASLEGQRDRYYSSLKKRFLFALIFSVPVFLGGMHMFLPFVPGWLHNPWLMLALAVPVQFFSGWLFYKGFWASIKRRNADMDTLVAVGTSAAFGYSLLATVFPGFFAQAGLQVVYYYDSAVVIITLILLGRMLEAGARGKTSQAIKRLIGLQARTARVVRDGQETELPIEQVRSGDIISVRPGERVAADGVILDGFSSLDESLITGESIPADKAAGDRVTGGTINKTGAFRFMALKVGRETVLAQIIKLVEEAQGSKAPIQRLADKIASVFVPIVMAVAALTFTLWLILGPSFNLAMINAVAVLVIACPCALGLATPTAIMVGTGRGAELGILIRRGEILEKAGSIDTVVFDKTGTLTTGQITVTNVAVSPELDEEQLLALAASAENSSEHPIGRAVAEYVKLKNIPLPKMSDFKVLPGSGLSCKVNDKLVEIGNRPLMEQREIDFSSLEKLANRLQQEGKTVIYLAADARPAGIIAVADTLRGNAPRAISGLHSMGLKTAMITGDHKEVAAAIAGQLGMDQVISEVLPKDKVEEVKKLQSGNSVVAMVGDGINDAPALAQADIGMAMGRGTDVAIESADIILLGDDLNLILKAIRLSRSTLKIIKQNLFWAFFYNVIGIPVAAGLLYPFLGILLNPMFAALAMAFSSVSVVGNSLRLKRWE</sequence>
<keyword evidence="4" id="KW-0813">Transport</keyword>
<dbReference type="InterPro" id="IPR036412">
    <property type="entry name" value="HAD-like_sf"/>
</dbReference>
<dbReference type="InterPro" id="IPR023298">
    <property type="entry name" value="ATPase_P-typ_TM_dom_sf"/>
</dbReference>
<dbReference type="InterPro" id="IPR044492">
    <property type="entry name" value="P_typ_ATPase_HD_dom"/>
</dbReference>
<organism evidence="16 17">
    <name type="scientific">candidate division TA06 bacterium</name>
    <dbReference type="NCBI Taxonomy" id="2250710"/>
    <lineage>
        <taxon>Bacteria</taxon>
        <taxon>Bacteria division TA06</taxon>
    </lineage>
</organism>
<dbReference type="EC" id="7.2.2.8" evidence="3"/>
<dbReference type="GO" id="GO:0005507">
    <property type="term" value="F:copper ion binding"/>
    <property type="evidence" value="ECO:0007669"/>
    <property type="project" value="TreeGrafter"/>
</dbReference>
<evidence type="ECO:0000256" key="7">
    <source>
        <dbReference type="ARBA" id="ARBA00022723"/>
    </source>
</evidence>
<feature type="transmembrane region" description="Helical" evidence="14">
    <location>
        <begin position="133"/>
        <end position="154"/>
    </location>
</feature>
<feature type="transmembrane region" description="Helical" evidence="14">
    <location>
        <begin position="196"/>
        <end position="216"/>
    </location>
</feature>
<dbReference type="FunFam" id="3.30.70.100:FF:000005">
    <property type="entry name" value="Copper-exporting P-type ATPase A"/>
    <property type="match status" value="1"/>
</dbReference>
<dbReference type="SFLD" id="SFLDF00027">
    <property type="entry name" value="p-type_atpase"/>
    <property type="match status" value="1"/>
</dbReference>
<comment type="subcellular location">
    <subcellularLocation>
        <location evidence="1">Cell membrane</location>
        <topology evidence="1">Multi-pass membrane protein</topology>
    </subcellularLocation>
</comment>
<keyword evidence="7 14" id="KW-0479">Metal-binding</keyword>
<proteinExistence type="inferred from homology"/>
<evidence type="ECO:0000256" key="6">
    <source>
        <dbReference type="ARBA" id="ARBA00022692"/>
    </source>
</evidence>
<dbReference type="InterPro" id="IPR027256">
    <property type="entry name" value="P-typ_ATPase_IB"/>
</dbReference>
<keyword evidence="11 14" id="KW-1133">Transmembrane helix</keyword>
<keyword evidence="8 14" id="KW-0547">Nucleotide-binding</keyword>
<dbReference type="NCBIfam" id="TIGR01511">
    <property type="entry name" value="ATPase-IB1_Cu"/>
    <property type="match status" value="1"/>
</dbReference>
<feature type="transmembrane region" description="Helical" evidence="14">
    <location>
        <begin position="166"/>
        <end position="190"/>
    </location>
</feature>
<evidence type="ECO:0000313" key="16">
    <source>
        <dbReference type="EMBL" id="MBI4727845.1"/>
    </source>
</evidence>
<dbReference type="PANTHER" id="PTHR43520">
    <property type="entry name" value="ATP7, ISOFORM B"/>
    <property type="match status" value="1"/>
</dbReference>
<dbReference type="AlphaFoldDB" id="A0A933ICC1"/>
<protein>
    <recommendedName>
        <fullName evidence="3">P-type Cu(+) transporter</fullName>
        <ecNumber evidence="3">7.2.2.8</ecNumber>
    </recommendedName>
</protein>
<dbReference type="InterPro" id="IPR023299">
    <property type="entry name" value="ATPase_P-typ_cyto_dom_N"/>
</dbReference>
<gene>
    <name evidence="16" type="ORF">HY768_11625</name>
</gene>
<dbReference type="CDD" id="cd00371">
    <property type="entry name" value="HMA"/>
    <property type="match status" value="1"/>
</dbReference>
<evidence type="ECO:0000256" key="4">
    <source>
        <dbReference type="ARBA" id="ARBA00022448"/>
    </source>
</evidence>
<dbReference type="InterPro" id="IPR018303">
    <property type="entry name" value="ATPase_P-typ_P_site"/>
</dbReference>
<dbReference type="PANTHER" id="PTHR43520:SF8">
    <property type="entry name" value="P-TYPE CU(+) TRANSPORTER"/>
    <property type="match status" value="1"/>
</dbReference>
<feature type="transmembrane region" description="Helical" evidence="14">
    <location>
        <begin position="720"/>
        <end position="739"/>
    </location>
</feature>
<evidence type="ECO:0000256" key="12">
    <source>
        <dbReference type="ARBA" id="ARBA00023065"/>
    </source>
</evidence>
<dbReference type="GO" id="GO:0043682">
    <property type="term" value="F:P-type divalent copper transporter activity"/>
    <property type="evidence" value="ECO:0007669"/>
    <property type="project" value="TreeGrafter"/>
</dbReference>
<dbReference type="SFLD" id="SFLDS00003">
    <property type="entry name" value="Haloacid_Dehalogenase"/>
    <property type="match status" value="1"/>
</dbReference>
<dbReference type="PRINTS" id="PR00942">
    <property type="entry name" value="CUATPASEI"/>
</dbReference>
<dbReference type="SUPFAM" id="SSF81653">
    <property type="entry name" value="Calcium ATPase, transduction domain A"/>
    <property type="match status" value="1"/>
</dbReference>
<evidence type="ECO:0000256" key="11">
    <source>
        <dbReference type="ARBA" id="ARBA00022989"/>
    </source>
</evidence>
<evidence type="ECO:0000256" key="3">
    <source>
        <dbReference type="ARBA" id="ARBA00012517"/>
    </source>
</evidence>
<dbReference type="CDD" id="cd02094">
    <property type="entry name" value="P-type_ATPase_Cu-like"/>
    <property type="match status" value="1"/>
</dbReference>
<dbReference type="PROSITE" id="PS01047">
    <property type="entry name" value="HMA_1"/>
    <property type="match status" value="1"/>
</dbReference>
<dbReference type="InterPro" id="IPR008250">
    <property type="entry name" value="ATPase_P-typ_transduc_dom_A_sf"/>
</dbReference>
<dbReference type="Gene3D" id="3.40.50.1000">
    <property type="entry name" value="HAD superfamily/HAD-like"/>
    <property type="match status" value="1"/>
</dbReference>
<evidence type="ECO:0000256" key="8">
    <source>
        <dbReference type="ARBA" id="ARBA00022741"/>
    </source>
</evidence>
<feature type="domain" description="HMA" evidence="15">
    <location>
        <begin position="4"/>
        <end position="70"/>
    </location>
</feature>
<keyword evidence="12" id="KW-0406">Ion transport</keyword>
<accession>A0A933ICC1</accession>
<dbReference type="Pfam" id="PF00403">
    <property type="entry name" value="HMA"/>
    <property type="match status" value="1"/>
</dbReference>
<evidence type="ECO:0000259" key="15">
    <source>
        <dbReference type="PROSITE" id="PS50846"/>
    </source>
</evidence>
<dbReference type="InterPro" id="IPR059000">
    <property type="entry name" value="ATPase_P-type_domA"/>
</dbReference>
<evidence type="ECO:0000256" key="5">
    <source>
        <dbReference type="ARBA" id="ARBA00022475"/>
    </source>
</evidence>
<comment type="caution">
    <text evidence="16">The sequence shown here is derived from an EMBL/GenBank/DDBJ whole genome shotgun (WGS) entry which is preliminary data.</text>
</comment>
<dbReference type="InterPro" id="IPR006121">
    <property type="entry name" value="HMA_dom"/>
</dbReference>
<evidence type="ECO:0000256" key="13">
    <source>
        <dbReference type="ARBA" id="ARBA00023136"/>
    </source>
</evidence>
<dbReference type="Pfam" id="PF00702">
    <property type="entry name" value="Hydrolase"/>
    <property type="match status" value="1"/>
</dbReference>
<keyword evidence="6 14" id="KW-0812">Transmembrane</keyword>
<dbReference type="InterPro" id="IPR023214">
    <property type="entry name" value="HAD_sf"/>
</dbReference>
<dbReference type="Gene3D" id="3.40.1110.10">
    <property type="entry name" value="Calcium-transporting ATPase, cytoplasmic domain N"/>
    <property type="match status" value="1"/>
</dbReference>
<evidence type="ECO:0000256" key="1">
    <source>
        <dbReference type="ARBA" id="ARBA00004651"/>
    </source>
</evidence>
<evidence type="ECO:0000256" key="9">
    <source>
        <dbReference type="ARBA" id="ARBA00022840"/>
    </source>
</evidence>
<dbReference type="Gene3D" id="3.30.70.100">
    <property type="match status" value="1"/>
</dbReference>
<feature type="transmembrane region" description="Helical" evidence="14">
    <location>
        <begin position="102"/>
        <end position="121"/>
    </location>
</feature>
<dbReference type="NCBIfam" id="TIGR01525">
    <property type="entry name" value="ATPase-IB_hvy"/>
    <property type="match status" value="1"/>
</dbReference>
<dbReference type="GO" id="GO:0016887">
    <property type="term" value="F:ATP hydrolysis activity"/>
    <property type="evidence" value="ECO:0007669"/>
    <property type="project" value="InterPro"/>
</dbReference>
<dbReference type="PRINTS" id="PR00119">
    <property type="entry name" value="CATATPASE"/>
</dbReference>
<dbReference type="GO" id="GO:0005524">
    <property type="term" value="F:ATP binding"/>
    <property type="evidence" value="ECO:0007669"/>
    <property type="project" value="UniProtKB-UniRule"/>
</dbReference>
<evidence type="ECO:0000256" key="10">
    <source>
        <dbReference type="ARBA" id="ARBA00022967"/>
    </source>
</evidence>
<dbReference type="NCBIfam" id="TIGR01494">
    <property type="entry name" value="ATPase_P-type"/>
    <property type="match status" value="1"/>
</dbReference>
<dbReference type="GO" id="GO:0055070">
    <property type="term" value="P:copper ion homeostasis"/>
    <property type="evidence" value="ECO:0007669"/>
    <property type="project" value="TreeGrafter"/>
</dbReference>
<dbReference type="GO" id="GO:0140581">
    <property type="term" value="F:P-type monovalent copper transporter activity"/>
    <property type="evidence" value="ECO:0007669"/>
    <property type="project" value="UniProtKB-EC"/>
</dbReference>
<evidence type="ECO:0000256" key="2">
    <source>
        <dbReference type="ARBA" id="ARBA00006024"/>
    </source>
</evidence>
<dbReference type="SUPFAM" id="SSF81665">
    <property type="entry name" value="Calcium ATPase, transmembrane domain M"/>
    <property type="match status" value="1"/>
</dbReference>
<dbReference type="PROSITE" id="PS50846">
    <property type="entry name" value="HMA_2"/>
    <property type="match status" value="1"/>
</dbReference>
<keyword evidence="9 14" id="KW-0067">ATP-binding</keyword>
<dbReference type="PROSITE" id="PS00154">
    <property type="entry name" value="ATPASE_E1_E2"/>
    <property type="match status" value="1"/>
</dbReference>
<dbReference type="SUPFAM" id="SSF56784">
    <property type="entry name" value="HAD-like"/>
    <property type="match status" value="1"/>
</dbReference>
<dbReference type="PRINTS" id="PR00943">
    <property type="entry name" value="CUATPASE"/>
</dbReference>
<dbReference type="InterPro" id="IPR001757">
    <property type="entry name" value="P_typ_ATPase"/>
</dbReference>
<feature type="transmembrane region" description="Helical" evidence="14">
    <location>
        <begin position="350"/>
        <end position="372"/>
    </location>
</feature>
<dbReference type="GO" id="GO:0005886">
    <property type="term" value="C:plasma membrane"/>
    <property type="evidence" value="ECO:0007669"/>
    <property type="project" value="UniProtKB-SubCell"/>
</dbReference>
<keyword evidence="5 14" id="KW-1003">Cell membrane</keyword>
<keyword evidence="10" id="KW-1278">Translocase</keyword>
<dbReference type="InterPro" id="IPR036163">
    <property type="entry name" value="HMA_dom_sf"/>
</dbReference>
<dbReference type="Proteomes" id="UP000736328">
    <property type="component" value="Unassembled WGS sequence"/>
</dbReference>
<reference evidence="16" key="1">
    <citation type="submission" date="2020-07" db="EMBL/GenBank/DDBJ databases">
        <title>Huge and variable diversity of episymbiotic CPR bacteria and DPANN archaea in groundwater ecosystems.</title>
        <authorList>
            <person name="He C.Y."/>
            <person name="Keren R."/>
            <person name="Whittaker M."/>
            <person name="Farag I.F."/>
            <person name="Doudna J."/>
            <person name="Cate J.H.D."/>
            <person name="Banfield J.F."/>
        </authorList>
    </citation>
    <scope>NUCLEOTIDE SEQUENCE</scope>
    <source>
        <strain evidence="16">NC_groundwater_1520_Pr4_B-0.1um_53_5</strain>
    </source>
</reference>
<feature type="transmembrane region" description="Helical" evidence="14">
    <location>
        <begin position="692"/>
        <end position="714"/>
    </location>
</feature>
<dbReference type="SFLD" id="SFLDG00002">
    <property type="entry name" value="C1.7:_P-type_atpase_like"/>
    <property type="match status" value="1"/>
</dbReference>
<dbReference type="Pfam" id="PF00122">
    <property type="entry name" value="E1-E2_ATPase"/>
    <property type="match status" value="1"/>
</dbReference>
<evidence type="ECO:0000256" key="14">
    <source>
        <dbReference type="RuleBase" id="RU362081"/>
    </source>
</evidence>
<comment type="similarity">
    <text evidence="2 14">Belongs to the cation transport ATPase (P-type) (TC 3.A.3) family. Type IB subfamily.</text>
</comment>
<feature type="transmembrane region" description="Helical" evidence="14">
    <location>
        <begin position="378"/>
        <end position="399"/>
    </location>
</feature>